<evidence type="ECO:0000313" key="2">
    <source>
        <dbReference type="EMBL" id="AZI19994.1"/>
    </source>
</evidence>
<feature type="region of interest" description="Disordered" evidence="1">
    <location>
        <begin position="1"/>
        <end position="64"/>
    </location>
</feature>
<gene>
    <name evidence="2" type="ORF">EIH08_04040</name>
</gene>
<organism evidence="2 3">
    <name type="scientific">Chryseobacterium taklimakanense</name>
    <dbReference type="NCBI Taxonomy" id="536441"/>
    <lineage>
        <taxon>Bacteria</taxon>
        <taxon>Pseudomonadati</taxon>
        <taxon>Bacteroidota</taxon>
        <taxon>Flavobacteriia</taxon>
        <taxon>Flavobacteriales</taxon>
        <taxon>Weeksellaceae</taxon>
        <taxon>Chryseobacterium group</taxon>
        <taxon>Chryseobacterium</taxon>
    </lineage>
</organism>
<name>A0A3G8WP80_9FLAO</name>
<sequence length="64" mass="6852">MDEFHISGGVQDHSLSPDKRLQRHPFLVAEETSEAAEKDTGESAVPGNGSGMWAGFPGMAHKKS</sequence>
<evidence type="ECO:0000313" key="3">
    <source>
        <dbReference type="Proteomes" id="UP000282297"/>
    </source>
</evidence>
<protein>
    <submittedName>
        <fullName evidence="2">Uncharacterized protein</fullName>
    </submittedName>
</protein>
<proteinExistence type="predicted"/>
<dbReference type="Proteomes" id="UP000282297">
    <property type="component" value="Chromosome"/>
</dbReference>
<dbReference type="EMBL" id="CP034171">
    <property type="protein sequence ID" value="AZI19994.1"/>
    <property type="molecule type" value="Genomic_DNA"/>
</dbReference>
<accession>A0A3G8WP80</accession>
<reference evidence="3" key="1">
    <citation type="submission" date="2018-11" db="EMBL/GenBank/DDBJ databases">
        <title>Proposal to divide the Flavobacteriaceae and reorganize its genera based on Amino Acid Identity values calculated from whole genome sequences.</title>
        <authorList>
            <person name="Nicholson A.C."/>
            <person name="Gulvik C.A."/>
            <person name="Whitney A.M."/>
            <person name="Humrighouse B.W."/>
            <person name="Bell M."/>
            <person name="Holmes B."/>
            <person name="Steigerwalt A.B."/>
            <person name="Villarma A."/>
            <person name="Sheth M."/>
            <person name="Batra D."/>
            <person name="Pryor J."/>
            <person name="Bernardet J.-F."/>
            <person name="Hugo C."/>
            <person name="Kampfer P."/>
            <person name="Newman J.D."/>
            <person name="McQuiston J.R."/>
        </authorList>
    </citation>
    <scope>NUCLEOTIDE SEQUENCE [LARGE SCALE GENOMIC DNA]</scope>
    <source>
        <strain evidence="3">H4753</strain>
    </source>
</reference>
<dbReference type="RefSeq" id="WP_124784222.1">
    <property type="nucleotide sequence ID" value="NZ_CP034171.1"/>
</dbReference>
<dbReference type="AlphaFoldDB" id="A0A3G8WP80"/>
<evidence type="ECO:0000256" key="1">
    <source>
        <dbReference type="SAM" id="MobiDB-lite"/>
    </source>
</evidence>